<dbReference type="InterPro" id="IPR006656">
    <property type="entry name" value="Mopterin_OxRdtase"/>
</dbReference>
<dbReference type="RefSeq" id="WP_129424697.1">
    <property type="nucleotide sequence ID" value="NZ_SDPW01000001.1"/>
</dbReference>
<dbReference type="InterPro" id="IPR050612">
    <property type="entry name" value="Prok_Mopterin_Oxidored"/>
</dbReference>
<keyword evidence="4" id="KW-0560">Oxidoreductase</keyword>
<sequence length="1053" mass="118199">MGKLTMTRRTFAKLSAATAAAATVGAASYGTALAENKVSQAEASEIKRIRSCCRGCGKMECGVWVTVQNGRVIKTEGDQSSSQSSGNHCSKGQASLQACYHPQRIYHPLKRTNPKGEDPGWMRISWDEAMESIGKGFNEVIKKYGGQACFGMCGTSRQWVYGPYAFYKWLFDSPNSRVASSICKGPRRLMGWLSSVDGAPWFALRDGPRVYVQWGTSPENSNYDDSCRNIVDKMTEADVHICIDPRLSGSGKEADYWLNLEPGTDCALALCWQHIIIEHDLVDWEFVKRWTNSPILVVDDMEPTGGRYHTLSTNVQVMPDLTGEKLKTRLLKESDLKEGGSCRRFMAWNKNANDGQGGLVYWDTDETQWEGCHHTAPTREQMDVVYEGTSQEGYLPPLSYNELTDAGIDFDMTGSHQVTLADGSVHTVRPVWSYLVESVKDCTVDWCSKITKLDPKLIEDACLAWATRPEGQKYGNGGIHLNLSPDQEGACTQTVRAVLNLTYTTGNFDGPAGNRGLSRTPVDEQSTAAPGTNMPQAVKHVLSGLGALPPMYEGTVPKYEITNLPDQYDVYSNMVGADKYPVTALYNEWCDVTSMYEAILTGDPYPIRAGINEAGSFMNEGNANLAWDALQSLDMWVDLNMFHHPSTEMADIVLPVAHWLEINNIRVSQGASGGIGMTCRAVEPPADVKFDYDVNRLIFESFEKQGNPNGTWTNIKGDAPGAYDSDERMEDWFRAHNEIDGFGDRYPGCKWQHMQEYVDDFQEHGWFNAKVLEPNRWGTYRRFETGWMRMGKDACTASPWSKNEDGTPTDKNFGCPTPSGLVEIWSIMFETYCLDKANEFQPGKFDVMKEIMPNYEPCVSAPGGEWETEQSKQDYPIILTTGRRIPVYFHSEHRQLPWCRELWPVPRLELNPADAEKLGLKQGDWAWIEVEPHSDLGKQYCTKIRQCVDLYEGIAEGWANAEHAWWFPELPAPTHGFKLSNAECLWDPMAADKFISSTHMRGVRCKIYKATPENCPDGKVIPCATEDGTEIIHDSSDPRLKEWMPDYEIRKEA</sequence>
<dbReference type="InterPro" id="IPR009010">
    <property type="entry name" value="Asp_de-COase-like_dom_sf"/>
</dbReference>
<dbReference type="PROSITE" id="PS51669">
    <property type="entry name" value="4FE4S_MOW_BIS_MGD"/>
    <property type="match status" value="1"/>
</dbReference>
<keyword evidence="3 8" id="KW-0732">Signal</keyword>
<evidence type="ECO:0000256" key="8">
    <source>
        <dbReference type="SAM" id="SignalP"/>
    </source>
</evidence>
<dbReference type="AlphaFoldDB" id="A0A4Q2K4X4"/>
<feature type="signal peptide" evidence="8">
    <location>
        <begin position="1"/>
        <end position="34"/>
    </location>
</feature>
<feature type="domain" description="4Fe-4S Mo/W bis-MGD-type" evidence="9">
    <location>
        <begin position="46"/>
        <end position="103"/>
    </location>
</feature>
<feature type="chain" id="PRO_5020653460" evidence="8">
    <location>
        <begin position="35"/>
        <end position="1053"/>
    </location>
</feature>
<keyword evidence="6" id="KW-0411">Iron-sulfur</keyword>
<dbReference type="InterPro" id="IPR037949">
    <property type="entry name" value="MopB_CT_Acetylene-hydratase"/>
</dbReference>
<evidence type="ECO:0000256" key="1">
    <source>
        <dbReference type="ARBA" id="ARBA00010312"/>
    </source>
</evidence>
<evidence type="ECO:0000256" key="4">
    <source>
        <dbReference type="ARBA" id="ARBA00023002"/>
    </source>
</evidence>
<keyword evidence="2" id="KW-0479">Metal-binding</keyword>
<feature type="region of interest" description="Disordered" evidence="7">
    <location>
        <begin position="510"/>
        <end position="533"/>
    </location>
</feature>
<proteinExistence type="inferred from homology"/>
<dbReference type="GO" id="GO:0018818">
    <property type="term" value="F:acetylene hydratase activity"/>
    <property type="evidence" value="ECO:0007669"/>
    <property type="project" value="InterPro"/>
</dbReference>
<feature type="compositionally biased region" description="Polar residues" evidence="7">
    <location>
        <begin position="523"/>
        <end position="533"/>
    </location>
</feature>
<keyword evidence="5" id="KW-0408">Iron</keyword>
<dbReference type="PANTHER" id="PTHR43742:SF6">
    <property type="entry name" value="OXIDOREDUCTASE YYAE-RELATED"/>
    <property type="match status" value="1"/>
</dbReference>
<dbReference type="Proteomes" id="UP000293345">
    <property type="component" value="Unassembled WGS sequence"/>
</dbReference>
<dbReference type="Gene3D" id="2.40.40.20">
    <property type="match status" value="1"/>
</dbReference>
<gene>
    <name evidence="10" type="ORF">ET524_07735</name>
</gene>
<protein>
    <submittedName>
        <fullName evidence="10">Molybdopterin dinucleotide-binding protein</fullName>
    </submittedName>
</protein>
<evidence type="ECO:0000256" key="6">
    <source>
        <dbReference type="ARBA" id="ARBA00023014"/>
    </source>
</evidence>
<evidence type="ECO:0000313" key="11">
    <source>
        <dbReference type="Proteomes" id="UP000293345"/>
    </source>
</evidence>
<dbReference type="SUPFAM" id="SSF53706">
    <property type="entry name" value="Formate dehydrogenase/DMSO reductase, domains 1-3"/>
    <property type="match status" value="1"/>
</dbReference>
<dbReference type="Pfam" id="PF04879">
    <property type="entry name" value="Molybdop_Fe4S4"/>
    <property type="match status" value="1"/>
</dbReference>
<comment type="caution">
    <text evidence="10">The sequence shown here is derived from an EMBL/GenBank/DDBJ whole genome shotgun (WGS) entry which is preliminary data.</text>
</comment>
<dbReference type="EMBL" id="SDPW01000001">
    <property type="protein sequence ID" value="RXZ54382.1"/>
    <property type="molecule type" value="Genomic_DNA"/>
</dbReference>
<dbReference type="SUPFAM" id="SSF50692">
    <property type="entry name" value="ADC-like"/>
    <property type="match status" value="1"/>
</dbReference>
<dbReference type="Gene3D" id="3.40.50.740">
    <property type="match status" value="2"/>
</dbReference>
<evidence type="ECO:0000259" key="9">
    <source>
        <dbReference type="PROSITE" id="PS51669"/>
    </source>
</evidence>
<dbReference type="Pfam" id="PF01568">
    <property type="entry name" value="Molydop_binding"/>
    <property type="match status" value="1"/>
</dbReference>
<evidence type="ECO:0000256" key="2">
    <source>
        <dbReference type="ARBA" id="ARBA00022723"/>
    </source>
</evidence>
<dbReference type="GO" id="GO:0046872">
    <property type="term" value="F:metal ion binding"/>
    <property type="evidence" value="ECO:0007669"/>
    <property type="project" value="UniProtKB-KW"/>
</dbReference>
<evidence type="ECO:0000256" key="3">
    <source>
        <dbReference type="ARBA" id="ARBA00022729"/>
    </source>
</evidence>
<comment type="similarity">
    <text evidence="1">Belongs to the prokaryotic molybdopterin-containing oxidoreductase family.</text>
</comment>
<dbReference type="SMART" id="SM00926">
    <property type="entry name" value="Molybdop_Fe4S4"/>
    <property type="match status" value="1"/>
</dbReference>
<dbReference type="CDD" id="cd02781">
    <property type="entry name" value="MopB_CT_Acetylene-hydratase"/>
    <property type="match status" value="1"/>
</dbReference>
<reference evidence="10 11" key="1">
    <citation type="submission" date="2019-01" db="EMBL/GenBank/DDBJ databases">
        <title>Senegalimassilia sp. nov. KGMB04484 isolated human feces.</title>
        <authorList>
            <person name="Han K.-I."/>
            <person name="Kim J.-S."/>
            <person name="Lee K.C."/>
            <person name="Suh M.K."/>
            <person name="Eom M.K."/>
            <person name="Lee J.H."/>
            <person name="Park S.-H."/>
            <person name="Kang S.W."/>
            <person name="Park J.-E."/>
            <person name="Oh B.S."/>
            <person name="Yu S.Y."/>
            <person name="Choi S.-H."/>
            <person name="Lee D.H."/>
            <person name="Yoon H."/>
            <person name="Kim B.-Y."/>
            <person name="Lee J.H."/>
            <person name="Lee J.-S."/>
        </authorList>
    </citation>
    <scope>NUCLEOTIDE SEQUENCE [LARGE SCALE GENOMIC DNA]</scope>
    <source>
        <strain evidence="10 11">KGMB04484</strain>
    </source>
</reference>
<dbReference type="GO" id="GO:0051536">
    <property type="term" value="F:iron-sulfur cluster binding"/>
    <property type="evidence" value="ECO:0007669"/>
    <property type="project" value="UniProtKB-KW"/>
</dbReference>
<dbReference type="Pfam" id="PF00384">
    <property type="entry name" value="Molybdopterin"/>
    <property type="match status" value="1"/>
</dbReference>
<dbReference type="InterPro" id="IPR006311">
    <property type="entry name" value="TAT_signal"/>
</dbReference>
<evidence type="ECO:0000256" key="5">
    <source>
        <dbReference type="ARBA" id="ARBA00023004"/>
    </source>
</evidence>
<dbReference type="GO" id="GO:0016491">
    <property type="term" value="F:oxidoreductase activity"/>
    <property type="evidence" value="ECO:0007669"/>
    <property type="project" value="UniProtKB-KW"/>
</dbReference>
<organism evidence="10 11">
    <name type="scientific">Senegalimassilia faecalis</name>
    <dbReference type="NCBI Taxonomy" id="2509433"/>
    <lineage>
        <taxon>Bacteria</taxon>
        <taxon>Bacillati</taxon>
        <taxon>Actinomycetota</taxon>
        <taxon>Coriobacteriia</taxon>
        <taxon>Coriobacteriales</taxon>
        <taxon>Coriobacteriaceae</taxon>
        <taxon>Senegalimassilia</taxon>
    </lineage>
</organism>
<dbReference type="PANTHER" id="PTHR43742">
    <property type="entry name" value="TRIMETHYLAMINE-N-OXIDE REDUCTASE"/>
    <property type="match status" value="1"/>
</dbReference>
<dbReference type="InterPro" id="IPR006657">
    <property type="entry name" value="MoPterin_dinucl-bd_dom"/>
</dbReference>
<accession>A0A4Q2K4X4</accession>
<dbReference type="OrthoDB" id="7376058at2"/>
<dbReference type="Gene3D" id="3.40.228.10">
    <property type="entry name" value="Dimethylsulfoxide Reductase, domain 2"/>
    <property type="match status" value="2"/>
</dbReference>
<evidence type="ECO:0000313" key="10">
    <source>
        <dbReference type="EMBL" id="RXZ54382.1"/>
    </source>
</evidence>
<evidence type="ECO:0000256" key="7">
    <source>
        <dbReference type="SAM" id="MobiDB-lite"/>
    </source>
</evidence>
<keyword evidence="11" id="KW-1185">Reference proteome</keyword>
<dbReference type="Gene3D" id="2.20.25.90">
    <property type="entry name" value="ADC-like domains"/>
    <property type="match status" value="1"/>
</dbReference>
<dbReference type="PROSITE" id="PS51318">
    <property type="entry name" value="TAT"/>
    <property type="match status" value="1"/>
</dbReference>
<dbReference type="GO" id="GO:0043546">
    <property type="term" value="F:molybdopterin cofactor binding"/>
    <property type="evidence" value="ECO:0007669"/>
    <property type="project" value="InterPro"/>
</dbReference>
<dbReference type="InterPro" id="IPR006963">
    <property type="entry name" value="Mopterin_OxRdtase_4Fe-4S_dom"/>
</dbReference>
<name>A0A4Q2K4X4_9ACTN</name>